<proteinExistence type="predicted"/>
<evidence type="ECO:0000259" key="1">
    <source>
        <dbReference type="PROSITE" id="PS50925"/>
    </source>
</evidence>
<dbReference type="InterPro" id="IPR007024">
    <property type="entry name" value="BLUF_domain"/>
</dbReference>
<keyword evidence="3" id="KW-1185">Reference proteome</keyword>
<reference evidence="2" key="1">
    <citation type="submission" date="2023-07" db="EMBL/GenBank/DDBJ databases">
        <authorList>
            <person name="Kim M.K."/>
        </authorList>
    </citation>
    <scope>NUCLEOTIDE SEQUENCE</scope>
    <source>
        <strain evidence="2">ASUV-10-1</strain>
    </source>
</reference>
<name>A0ABT9BFR9_9BACT</name>
<dbReference type="Pfam" id="PF04940">
    <property type="entry name" value="BLUF"/>
    <property type="match status" value="1"/>
</dbReference>
<dbReference type="PROSITE" id="PS50925">
    <property type="entry name" value="BLUF"/>
    <property type="match status" value="1"/>
</dbReference>
<comment type="caution">
    <text evidence="2">The sequence shown here is derived from an EMBL/GenBank/DDBJ whole genome shotgun (WGS) entry which is preliminary data.</text>
</comment>
<dbReference type="InterPro" id="IPR036046">
    <property type="entry name" value="Acylphosphatase-like_dom_sf"/>
</dbReference>
<dbReference type="SMART" id="SM01034">
    <property type="entry name" value="BLUF"/>
    <property type="match status" value="1"/>
</dbReference>
<evidence type="ECO:0000313" key="2">
    <source>
        <dbReference type="EMBL" id="MDO7875877.1"/>
    </source>
</evidence>
<organism evidence="2 3">
    <name type="scientific">Hymenobacter aranciens</name>
    <dbReference type="NCBI Taxonomy" id="3063996"/>
    <lineage>
        <taxon>Bacteria</taxon>
        <taxon>Pseudomonadati</taxon>
        <taxon>Bacteroidota</taxon>
        <taxon>Cytophagia</taxon>
        <taxon>Cytophagales</taxon>
        <taxon>Hymenobacteraceae</taxon>
        <taxon>Hymenobacter</taxon>
    </lineage>
</organism>
<accession>A0ABT9BFR9</accession>
<evidence type="ECO:0000313" key="3">
    <source>
        <dbReference type="Proteomes" id="UP001176429"/>
    </source>
</evidence>
<gene>
    <name evidence="2" type="ORF">Q5H93_14130</name>
</gene>
<dbReference type="Proteomes" id="UP001176429">
    <property type="component" value="Unassembled WGS sequence"/>
</dbReference>
<sequence>MKHIVYISRAVRPLSDDDLNALLSQSRHNNARDGVTGILFYSHGNIAQLFEADDAVADNLYERIARDGRHSHVQKLVDKPITSRSFGDWSMAFHPLEPQGFTTLQGFLLPHQVPPVPESLAIADALLVDLVRLAVFGPDPSQPYQHPVPAPLT</sequence>
<feature type="domain" description="BLUF" evidence="1">
    <location>
        <begin position="1"/>
        <end position="92"/>
    </location>
</feature>
<dbReference type="RefSeq" id="WP_305007204.1">
    <property type="nucleotide sequence ID" value="NZ_JAUQSY010000009.1"/>
</dbReference>
<dbReference type="EMBL" id="JAUQSY010000009">
    <property type="protein sequence ID" value="MDO7875877.1"/>
    <property type="molecule type" value="Genomic_DNA"/>
</dbReference>
<dbReference type="Gene3D" id="3.30.70.100">
    <property type="match status" value="1"/>
</dbReference>
<dbReference type="SUPFAM" id="SSF54975">
    <property type="entry name" value="Acylphosphatase/BLUF domain-like"/>
    <property type="match status" value="1"/>
</dbReference>
<protein>
    <submittedName>
        <fullName evidence="2">BLUF domain-containing protein</fullName>
    </submittedName>
</protein>